<organism evidence="1 2">
    <name type="scientific">Ambispora leptoticha</name>
    <dbReference type="NCBI Taxonomy" id="144679"/>
    <lineage>
        <taxon>Eukaryota</taxon>
        <taxon>Fungi</taxon>
        <taxon>Fungi incertae sedis</taxon>
        <taxon>Mucoromycota</taxon>
        <taxon>Glomeromycotina</taxon>
        <taxon>Glomeromycetes</taxon>
        <taxon>Archaeosporales</taxon>
        <taxon>Ambisporaceae</taxon>
        <taxon>Ambispora</taxon>
    </lineage>
</organism>
<dbReference type="EMBL" id="CAJVPS010000965">
    <property type="protein sequence ID" value="CAG8517352.1"/>
    <property type="molecule type" value="Genomic_DNA"/>
</dbReference>
<dbReference type="OrthoDB" id="2347106at2759"/>
<proteinExistence type="predicted"/>
<gene>
    <name evidence="1" type="ORF">ALEPTO_LOCUS4286</name>
</gene>
<evidence type="ECO:0000313" key="1">
    <source>
        <dbReference type="EMBL" id="CAG8517352.1"/>
    </source>
</evidence>
<comment type="caution">
    <text evidence="1">The sequence shown here is derived from an EMBL/GenBank/DDBJ whole genome shotgun (WGS) entry which is preliminary data.</text>
</comment>
<reference evidence="1" key="1">
    <citation type="submission" date="2021-06" db="EMBL/GenBank/DDBJ databases">
        <authorList>
            <person name="Kallberg Y."/>
            <person name="Tangrot J."/>
            <person name="Rosling A."/>
        </authorList>
    </citation>
    <scope>NUCLEOTIDE SEQUENCE</scope>
    <source>
        <strain evidence="1">FL130A</strain>
    </source>
</reference>
<sequence length="293" mass="34082">MLKLTRDLDAPSKNVMPIIPVDLLPDIFQNFNNDRQAIYNCVFVNRTFCRVAIRFLWQDPFGIKKSTWPFTNGRAAANIISLYLACLNYQDGRNFLSTIKIPHQRPTFNYPQFLRYFDEQRLYIYIRSGQSYNNNLGELAEAYNIHSAIKKLVLRESQALHYLLFETYIFEKMPCNLTNLRHIQFNTPSDVENVANLIRHQLFLESFIISSLVAGLNTLFDALATQIRTLKHLEFIQCDFSRFDWANHAQVLEGVNKLVLEGCTNLPPSMIENLSIFKEKQNCGNVWISSRNI</sequence>
<dbReference type="Proteomes" id="UP000789508">
    <property type="component" value="Unassembled WGS sequence"/>
</dbReference>
<protein>
    <submittedName>
        <fullName evidence="1">5382_t:CDS:1</fullName>
    </submittedName>
</protein>
<evidence type="ECO:0000313" key="2">
    <source>
        <dbReference type="Proteomes" id="UP000789508"/>
    </source>
</evidence>
<dbReference type="AlphaFoldDB" id="A0A9N9F8U5"/>
<accession>A0A9N9F8U5</accession>
<name>A0A9N9F8U5_9GLOM</name>
<keyword evidence="2" id="KW-1185">Reference proteome</keyword>